<dbReference type="Gene3D" id="3.40.50.150">
    <property type="entry name" value="Vaccinia Virus protein VP39"/>
    <property type="match status" value="1"/>
</dbReference>
<reference evidence="1 2" key="1">
    <citation type="journal article" date="2009" name="Stand. Genomic Sci.">
        <title>Complete genome sequence of Rhodothermus marinus type strain (R-10).</title>
        <authorList>
            <person name="Nolan M."/>
            <person name="Tindall B.J."/>
            <person name="Pomrenke H."/>
            <person name="Lapidus A."/>
            <person name="Copeland A."/>
            <person name="Glavina Del Rio T."/>
            <person name="Lucas S."/>
            <person name="Chen F."/>
            <person name="Tice H."/>
            <person name="Cheng J.F."/>
            <person name="Saunders E."/>
            <person name="Han C."/>
            <person name="Bruce D."/>
            <person name="Goodwin L."/>
            <person name="Chain P."/>
            <person name="Pitluck S."/>
            <person name="Ovchinikova G."/>
            <person name="Pati A."/>
            <person name="Ivanova N."/>
            <person name="Mavromatis K."/>
            <person name="Chen A."/>
            <person name="Palaniappan K."/>
            <person name="Land M."/>
            <person name="Hauser L."/>
            <person name="Chang Y.J."/>
            <person name="Jeffries C.D."/>
            <person name="Brettin T."/>
            <person name="Goker M."/>
            <person name="Bristow J."/>
            <person name="Eisen J.A."/>
            <person name="Markowitz V."/>
            <person name="Hugenholtz P."/>
            <person name="Kyrpides N.C."/>
            <person name="Klenk H.P."/>
            <person name="Detter J.C."/>
        </authorList>
    </citation>
    <scope>NUCLEOTIDE SEQUENCE [LARGE SCALE GENOMIC DNA]</scope>
    <source>
        <strain evidence="2">ATCC 43812 / DSM 4252 / R-10</strain>
    </source>
</reference>
<proteinExistence type="predicted"/>
<dbReference type="GO" id="GO:0008168">
    <property type="term" value="F:methyltransferase activity"/>
    <property type="evidence" value="ECO:0007669"/>
    <property type="project" value="UniProtKB-KW"/>
</dbReference>
<dbReference type="InterPro" id="IPR010719">
    <property type="entry name" value="MnmM_MeTrfase"/>
</dbReference>
<dbReference type="GO" id="GO:0032259">
    <property type="term" value="P:methylation"/>
    <property type="evidence" value="ECO:0007669"/>
    <property type="project" value="UniProtKB-KW"/>
</dbReference>
<name>D0MHY5_RHOM4</name>
<dbReference type="HOGENOM" id="CLU_079190_1_0_10"/>
<keyword evidence="2" id="KW-1185">Reference proteome</keyword>
<organism evidence="1 2">
    <name type="scientific">Rhodothermus marinus (strain ATCC 43812 / DSM 4252 / R-10)</name>
    <name type="common">Rhodothermus obamensis</name>
    <dbReference type="NCBI Taxonomy" id="518766"/>
    <lineage>
        <taxon>Bacteria</taxon>
        <taxon>Pseudomonadati</taxon>
        <taxon>Rhodothermota</taxon>
        <taxon>Rhodothermia</taxon>
        <taxon>Rhodothermales</taxon>
        <taxon>Rhodothermaceae</taxon>
        <taxon>Rhodothermus</taxon>
    </lineage>
</organism>
<dbReference type="PANTHER" id="PTHR35276:SF1">
    <property type="entry name" value="TRNA (MNM(5)S(2)U34)-METHYLTRANSFERASE, CHLOROPLASTIC"/>
    <property type="match status" value="1"/>
</dbReference>
<dbReference type="Pfam" id="PF06962">
    <property type="entry name" value="rRNA_methylase"/>
    <property type="match status" value="1"/>
</dbReference>
<dbReference type="PANTHER" id="PTHR35276">
    <property type="entry name" value="S-ADENOSYL-L-METHIONINE-DEPENDENT METHYLTRANSFERASES SUPERFAMILY PROTEIN"/>
    <property type="match status" value="1"/>
</dbReference>
<dbReference type="EMBL" id="CP001807">
    <property type="protein sequence ID" value="ACY48093.1"/>
    <property type="molecule type" value="Genomic_DNA"/>
</dbReference>
<dbReference type="InterPro" id="IPR029063">
    <property type="entry name" value="SAM-dependent_MTases_sf"/>
</dbReference>
<protein>
    <submittedName>
        <fullName evidence="1">Putative rRNA methylase</fullName>
    </submittedName>
</protein>
<dbReference type="KEGG" id="rmr:Rmar_1203"/>
<dbReference type="STRING" id="518766.Rmar_1203"/>
<gene>
    <name evidence="1" type="ordered locus">Rmar_1203</name>
</gene>
<accession>D0MHY5</accession>
<evidence type="ECO:0000313" key="2">
    <source>
        <dbReference type="Proteomes" id="UP000002221"/>
    </source>
</evidence>
<dbReference type="SUPFAM" id="SSF53335">
    <property type="entry name" value="S-adenosyl-L-methionine-dependent methyltransferases"/>
    <property type="match status" value="1"/>
</dbReference>
<dbReference type="eggNOG" id="COG4123">
    <property type="taxonomic scope" value="Bacteria"/>
</dbReference>
<dbReference type="Proteomes" id="UP000002221">
    <property type="component" value="Chromosome"/>
</dbReference>
<evidence type="ECO:0000313" key="1">
    <source>
        <dbReference type="EMBL" id="ACY48093.1"/>
    </source>
</evidence>
<dbReference type="AlphaFoldDB" id="D0MHY5"/>
<keyword evidence="1" id="KW-0808">Transferase</keyword>
<dbReference type="CDD" id="cd02440">
    <property type="entry name" value="AdoMet_MTases"/>
    <property type="match status" value="1"/>
</dbReference>
<sequence length="187" mass="20398">MLAHRIVASVLQPGEMAVDATVGNGHDTLFLARQVGPQGHVYGFDVQEEALARTRRRLEEAGLHERVTLLRMGHEHMAKAVPVAWHGRIGAVMFNLGYLPGGSDRSCITRPQTTVPALEAALRLLRPGGVLTVVAYRGHPGGAEEAEAVRRWAETLDPDRFVAARYAFCNRHRPAPELFVVVRGVAG</sequence>
<keyword evidence="1" id="KW-0489">Methyltransferase</keyword>